<sequence>MPERIELTPSQRRRCNRLIKRLCANYDDGNCLLLDDGEPCVCPQTISYSLLCRYFRNAVLPAEKELYADIFKQRTYHCAECGTAFVPNSNRQKYCSSCSKKVHRRQKNESARKRKADN</sequence>
<reference evidence="3" key="1">
    <citation type="submission" date="2016-11" db="EMBL/GenBank/DDBJ databases">
        <authorList>
            <person name="Jaros S."/>
            <person name="Januszkiewicz K."/>
            <person name="Wedrychowicz H."/>
        </authorList>
    </citation>
    <scope>NUCLEOTIDE SEQUENCE [LARGE SCALE GENOMIC DNA]</scope>
    <source>
        <strain evidence="3">DSM 4029</strain>
    </source>
</reference>
<evidence type="ECO:0000313" key="3">
    <source>
        <dbReference type="Proteomes" id="UP000184089"/>
    </source>
</evidence>
<accession>A0AAQ1RW15</accession>
<dbReference type="EMBL" id="FQVY01000002">
    <property type="protein sequence ID" value="SHG09884.1"/>
    <property type="molecule type" value="Genomic_DNA"/>
</dbReference>
<comment type="caution">
    <text evidence="2">The sequence shown here is derived from an EMBL/GenBank/DDBJ whole genome shotgun (WGS) entry which is preliminary data.</text>
</comment>
<proteinExistence type="predicted"/>
<gene>
    <name evidence="2" type="ORF">SAMN05444424_1462</name>
</gene>
<name>A0AAQ1RW15_9FIRM</name>
<dbReference type="AlphaFoldDB" id="A0AAQ1RW15"/>
<evidence type="ECO:0000313" key="2">
    <source>
        <dbReference type="EMBL" id="SHG09884.1"/>
    </source>
</evidence>
<protein>
    <submittedName>
        <fullName evidence="2">Cysteine-rich VLP</fullName>
    </submittedName>
</protein>
<dbReference type="InterPro" id="IPR025973">
    <property type="entry name" value="Cys_rich_VLP_dom"/>
</dbReference>
<dbReference type="Proteomes" id="UP000184089">
    <property type="component" value="Unassembled WGS sequence"/>
</dbReference>
<feature type="domain" description="Cysteine-rich VLP" evidence="1">
    <location>
        <begin position="8"/>
        <end position="62"/>
    </location>
</feature>
<evidence type="ECO:0000259" key="1">
    <source>
        <dbReference type="Pfam" id="PF14194"/>
    </source>
</evidence>
<dbReference type="RefSeq" id="WP_044991696.1">
    <property type="nucleotide sequence ID" value="NZ_FQVY01000002.1"/>
</dbReference>
<organism evidence="2 3">
    <name type="scientific">Bittarella massiliensis</name>
    <name type="common">ex Durand et al. 2017</name>
    <dbReference type="NCBI Taxonomy" id="1720313"/>
    <lineage>
        <taxon>Bacteria</taxon>
        <taxon>Bacillati</taxon>
        <taxon>Bacillota</taxon>
        <taxon>Clostridia</taxon>
        <taxon>Eubacteriales</taxon>
        <taxon>Oscillospiraceae</taxon>
        <taxon>Bittarella (ex Durand et al. 2017)</taxon>
    </lineage>
</organism>
<dbReference type="Pfam" id="PF14194">
    <property type="entry name" value="Cys_rich_VLP"/>
    <property type="match status" value="1"/>
</dbReference>